<dbReference type="AlphaFoldDB" id="A0AAV4LQ14"/>
<proteinExistence type="predicted"/>
<protein>
    <submittedName>
        <fullName evidence="2">Uncharacterized protein</fullName>
    </submittedName>
</protein>
<sequence length="387" mass="40813">MPPWRFDGEEPEAVQVYLRPLFLTHVYVQVTANGVRSVAFQLGIAVRDPEQLGPGRLNLLGRCFAGSRSLRSLRFFGGRRGRLLHSLALNQGCRIVDGAVLVVKVVVLVFELRHEGPVVDFVTRVAEDVVDEPLGVPHADALLHQPLETLDGGLLGEEQSLDAVVSGNHPAHFSAVQGHRVQESKSRDLSQALCHLLILRKRANVAVNRLPDAALVALLEDLEEEVVNVGAHQDADAAGVRVKEQPEAVQRDVLLRSAPGGSSAEQNLLDVTHDVTTCIGIRVVLGDAAENGGVRLRGDRGHPGGAASSSGGRRDSRSGGDCAGRGAGDGAARGRPRGGEGGAPPRALPPTRNHRLPVVVGAIARGGGSGQQVRRRVALACGGEVEG</sequence>
<evidence type="ECO:0000313" key="2">
    <source>
        <dbReference type="EMBL" id="GIX62019.1"/>
    </source>
</evidence>
<organism evidence="2 3">
    <name type="scientific">Babesia caballi</name>
    <dbReference type="NCBI Taxonomy" id="5871"/>
    <lineage>
        <taxon>Eukaryota</taxon>
        <taxon>Sar</taxon>
        <taxon>Alveolata</taxon>
        <taxon>Apicomplexa</taxon>
        <taxon>Aconoidasida</taxon>
        <taxon>Piroplasmida</taxon>
        <taxon>Babesiidae</taxon>
        <taxon>Babesia</taxon>
    </lineage>
</organism>
<dbReference type="Proteomes" id="UP001497744">
    <property type="component" value="Unassembled WGS sequence"/>
</dbReference>
<dbReference type="GeneID" id="94193502"/>
<feature type="region of interest" description="Disordered" evidence="1">
    <location>
        <begin position="292"/>
        <end position="355"/>
    </location>
</feature>
<dbReference type="EMBL" id="BPLF01000001">
    <property type="protein sequence ID" value="GIX62019.1"/>
    <property type="molecule type" value="Genomic_DNA"/>
</dbReference>
<gene>
    <name evidence="2" type="ORF">BcabD6B2_14540</name>
</gene>
<evidence type="ECO:0000313" key="3">
    <source>
        <dbReference type="Proteomes" id="UP001497744"/>
    </source>
</evidence>
<evidence type="ECO:0000256" key="1">
    <source>
        <dbReference type="SAM" id="MobiDB-lite"/>
    </source>
</evidence>
<accession>A0AAV4LQ14</accession>
<comment type="caution">
    <text evidence="2">The sequence shown here is derived from an EMBL/GenBank/DDBJ whole genome shotgun (WGS) entry which is preliminary data.</text>
</comment>
<feature type="compositionally biased region" description="Gly residues" evidence="1">
    <location>
        <begin position="321"/>
        <end position="331"/>
    </location>
</feature>
<keyword evidence="3" id="KW-1185">Reference proteome</keyword>
<dbReference type="RefSeq" id="XP_067714090.1">
    <property type="nucleotide sequence ID" value="XM_067857989.1"/>
</dbReference>
<reference evidence="2 3" key="1">
    <citation type="submission" date="2021-06" db="EMBL/GenBank/DDBJ databases">
        <title>Genome sequence of Babesia caballi.</title>
        <authorList>
            <person name="Yamagishi J."/>
            <person name="Kidaka T."/>
            <person name="Ochi A."/>
        </authorList>
    </citation>
    <scope>NUCLEOTIDE SEQUENCE [LARGE SCALE GENOMIC DNA]</scope>
    <source>
        <strain evidence="2">USDA-D6B2</strain>
    </source>
</reference>
<name>A0AAV4LQ14_BABCB</name>